<evidence type="ECO:0000313" key="8">
    <source>
        <dbReference type="Proteomes" id="UP001501266"/>
    </source>
</evidence>
<feature type="transmembrane region" description="Helical" evidence="5">
    <location>
        <begin position="113"/>
        <end position="134"/>
    </location>
</feature>
<feature type="transmembrane region" description="Helical" evidence="5">
    <location>
        <begin position="170"/>
        <end position="192"/>
    </location>
</feature>
<evidence type="ECO:0000256" key="3">
    <source>
        <dbReference type="ARBA" id="ARBA00022989"/>
    </source>
</evidence>
<keyword evidence="8" id="KW-1185">Reference proteome</keyword>
<evidence type="ECO:0000256" key="6">
    <source>
        <dbReference type="SAM" id="MobiDB-lite"/>
    </source>
</evidence>
<dbReference type="EMBL" id="BAAAKK010000001">
    <property type="protein sequence ID" value="GAA1417109.1"/>
    <property type="molecule type" value="Genomic_DNA"/>
</dbReference>
<organism evidence="7 8">
    <name type="scientific">Agrococcus citreus</name>
    <dbReference type="NCBI Taxonomy" id="84643"/>
    <lineage>
        <taxon>Bacteria</taxon>
        <taxon>Bacillati</taxon>
        <taxon>Actinomycetota</taxon>
        <taxon>Actinomycetes</taxon>
        <taxon>Micrococcales</taxon>
        <taxon>Microbacteriaceae</taxon>
        <taxon>Agrococcus</taxon>
    </lineage>
</organism>
<feature type="transmembrane region" description="Helical" evidence="5">
    <location>
        <begin position="212"/>
        <end position="234"/>
    </location>
</feature>
<name>A0ABP4JCW0_9MICO</name>
<protein>
    <recommendedName>
        <fullName evidence="5">UPF0182 protein GCM10009640_00670</fullName>
    </recommendedName>
</protein>
<feature type="region of interest" description="Disordered" evidence="6">
    <location>
        <begin position="966"/>
        <end position="991"/>
    </location>
</feature>
<dbReference type="InterPro" id="IPR005372">
    <property type="entry name" value="UPF0182"/>
</dbReference>
<feature type="transmembrane region" description="Helical" evidence="5">
    <location>
        <begin position="254"/>
        <end position="279"/>
    </location>
</feature>
<feature type="transmembrane region" description="Helical" evidence="5">
    <location>
        <begin position="21"/>
        <end position="41"/>
    </location>
</feature>
<dbReference type="HAMAP" id="MF_01600">
    <property type="entry name" value="UPF0182"/>
    <property type="match status" value="1"/>
</dbReference>
<evidence type="ECO:0000256" key="4">
    <source>
        <dbReference type="ARBA" id="ARBA00023136"/>
    </source>
</evidence>
<keyword evidence="2 5" id="KW-0812">Transmembrane</keyword>
<evidence type="ECO:0000256" key="1">
    <source>
        <dbReference type="ARBA" id="ARBA00022475"/>
    </source>
</evidence>
<comment type="similarity">
    <text evidence="5">Belongs to the UPF0182 family.</text>
</comment>
<keyword evidence="1 5" id="KW-1003">Cell membrane</keyword>
<dbReference type="PANTHER" id="PTHR39344">
    <property type="entry name" value="UPF0182 PROTEIN SLL1060"/>
    <property type="match status" value="1"/>
</dbReference>
<gene>
    <name evidence="7" type="ORF">GCM10009640_00670</name>
</gene>
<reference evidence="8" key="1">
    <citation type="journal article" date="2019" name="Int. J. Syst. Evol. Microbiol.">
        <title>The Global Catalogue of Microorganisms (GCM) 10K type strain sequencing project: providing services to taxonomists for standard genome sequencing and annotation.</title>
        <authorList>
            <consortium name="The Broad Institute Genomics Platform"/>
            <consortium name="The Broad Institute Genome Sequencing Center for Infectious Disease"/>
            <person name="Wu L."/>
            <person name="Ma J."/>
        </authorList>
    </citation>
    <scope>NUCLEOTIDE SEQUENCE [LARGE SCALE GENOMIC DNA]</scope>
    <source>
        <strain evidence="8">JCM 12398</strain>
    </source>
</reference>
<feature type="transmembrane region" description="Helical" evidence="5">
    <location>
        <begin position="286"/>
        <end position="306"/>
    </location>
</feature>
<dbReference type="Proteomes" id="UP001501266">
    <property type="component" value="Unassembled WGS sequence"/>
</dbReference>
<comment type="subcellular location">
    <subcellularLocation>
        <location evidence="5">Cell membrane</location>
        <topology evidence="5">Multi-pass membrane protein</topology>
    </subcellularLocation>
</comment>
<proteinExistence type="inferred from homology"/>
<comment type="caution">
    <text evidence="7">The sequence shown here is derived from an EMBL/GenBank/DDBJ whole genome shotgun (WGS) entry which is preliminary data.</text>
</comment>
<keyword evidence="3 5" id="KW-1133">Transmembrane helix</keyword>
<accession>A0ABP4JCW0</accession>
<dbReference type="PANTHER" id="PTHR39344:SF1">
    <property type="entry name" value="UPF0182 PROTEIN SLL1060"/>
    <property type="match status" value="1"/>
</dbReference>
<feature type="compositionally biased region" description="Low complexity" evidence="6">
    <location>
        <begin position="967"/>
        <end position="979"/>
    </location>
</feature>
<feature type="transmembrane region" description="Helical" evidence="5">
    <location>
        <begin position="61"/>
        <end position="81"/>
    </location>
</feature>
<keyword evidence="4 5" id="KW-0472">Membrane</keyword>
<feature type="region of interest" description="Disordered" evidence="6">
    <location>
        <begin position="881"/>
        <end position="910"/>
    </location>
</feature>
<dbReference type="RefSeq" id="WP_343916201.1">
    <property type="nucleotide sequence ID" value="NZ_BAAAKK010000001.1"/>
</dbReference>
<dbReference type="Pfam" id="PF03699">
    <property type="entry name" value="UPF0182"/>
    <property type="match status" value="1"/>
</dbReference>
<evidence type="ECO:0000256" key="5">
    <source>
        <dbReference type="HAMAP-Rule" id="MF_01600"/>
    </source>
</evidence>
<evidence type="ECO:0000256" key="2">
    <source>
        <dbReference type="ARBA" id="ARBA00022692"/>
    </source>
</evidence>
<sequence length="991" mass="107530">MSANAERPPAATIRRQRPSPLLITILIVAAIIGAFVLFSGFYADVLWFDQLGFVQVLQTRWLSMGVMFLIGFLAMAVPLALSVQIAFRSRPVYAQLNSQLDRYQELVEPLRQVVMWAAPVVLGLFAGIASATQWETAQLWLHRTPFGETDPQFGFDLSFYVFELPLYQQIVGFALAVLFISGVATLATAYLYGAIRVTGREFRISRSARIQLAIIVALYMLALGVSIWLGQYASLAMTSQGFLATGAGYTEVNATIPGAQIMAGIAGLVALFFIVTAIIGRWRIAIVGTALLIAASLVVGVAYPAIVQRFQVDPSARTLEEPFIQRNIDATRAAWDVDDMVETESDARTDAEPGALREDAETTANIRIIDPALVTDAFANLQEYRQYYGFAEQLDVDRYEIDGQTQDTVIAVRELDLSGLEEDSWYNRHIVYTHGYGVVAAYGNQRGPEGQPVFLQQGIPTEGALGEYQPRVYFGESTPDYSIVGGPEGSAPLELDYPRSAEEGSGNANTTFAEDGGPKLDSFINRLVYALKFQSEQIILSDAVTEDSQILYDRDPRERVAAVAPYLTLDSDPYPAVVDERLVWIVDGMTTTDMYPYSSHRSIAQTIADVTNANPALTADDIVNYMRNSVKAVVDAYDGSVTLYAWDAEDPILQAWTAIYPGTVQPMSAMSGELMEHVRYPADMFKLQRNVLGDYHVTNPATFFSGDDQWATPSDPTWSNAQVTAPPQPPYYLTMSVDGQDPAFTLYSTFIPRDGREVLYGYLSVNADAGGTAGEVSEDYGRLTLQMLPKEGSIPGPGQVQNNFDTDAEVSQVLNILQQGSTEVLNGNLLTLPVGGGLLYVQPVYLQSTGATSFPVLRKILVAFGDDIAFEDTLDEALDSLFGGDSGAQAGDSDVPPAPEEGETPAPETDLQTQLDAAIQQAGTALQERQAAYAENDLVAAAEADERLTAALADAIRLSAQIEGDVPVEGVPAEGGETPAPEPAPEETTAP</sequence>
<evidence type="ECO:0000313" key="7">
    <source>
        <dbReference type="EMBL" id="GAA1417109.1"/>
    </source>
</evidence>